<keyword evidence="2" id="KW-1185">Reference proteome</keyword>
<comment type="caution">
    <text evidence="1">The sequence shown here is derived from an EMBL/GenBank/DDBJ whole genome shotgun (WGS) entry which is preliminary data.</text>
</comment>
<dbReference type="Proteomes" id="UP001154265">
    <property type="component" value="Unassembled WGS sequence"/>
</dbReference>
<evidence type="ECO:0008006" key="3">
    <source>
        <dbReference type="Google" id="ProtNLM"/>
    </source>
</evidence>
<dbReference type="EMBL" id="JAKKUT010000002">
    <property type="protein sequence ID" value="MDG2991145.1"/>
    <property type="molecule type" value="Genomic_DNA"/>
</dbReference>
<organism evidence="1 2">
    <name type="scientific">Candidatus Synechococcus calcipolaris G9</name>
    <dbReference type="NCBI Taxonomy" id="1497997"/>
    <lineage>
        <taxon>Bacteria</taxon>
        <taxon>Bacillati</taxon>
        <taxon>Cyanobacteriota</taxon>
        <taxon>Cyanophyceae</taxon>
        <taxon>Synechococcales</taxon>
        <taxon>Synechococcaceae</taxon>
        <taxon>Synechococcus</taxon>
    </lineage>
</organism>
<name>A0ABT6EZZ8_9SYNE</name>
<evidence type="ECO:0000313" key="1">
    <source>
        <dbReference type="EMBL" id="MDG2991145.1"/>
    </source>
</evidence>
<sequence>MQVKDLTVEELKLLIQETVAETLHTLLADPDEGKQLKPEVKQQLIASLKRTQAGERGVSAEEVARKLGLVWQ</sequence>
<gene>
    <name evidence="1" type="ORF">L3556_09425</name>
</gene>
<reference evidence="1" key="1">
    <citation type="journal article" date="2022" name="Genome Biol. Evol.">
        <title>A New Gene Family Diagnostic for Intracellular Biomineralization of Amorphous Ca Carbonates by Cyanobacteria.</title>
        <authorList>
            <person name="Benzerara K."/>
            <person name="Duprat E."/>
            <person name="Bitard-Feildel T."/>
            <person name="Caumes G."/>
            <person name="Cassier-Chauvat C."/>
            <person name="Chauvat F."/>
            <person name="Dezi M."/>
            <person name="Diop S.I."/>
            <person name="Gaschignard G."/>
            <person name="Gorgen S."/>
            <person name="Gugger M."/>
            <person name="Lopez-Garcia P."/>
            <person name="Millet M."/>
            <person name="Skouri-Panet F."/>
            <person name="Moreira D."/>
            <person name="Callebaut I."/>
        </authorList>
    </citation>
    <scope>NUCLEOTIDE SEQUENCE</scope>
    <source>
        <strain evidence="1">G9</strain>
    </source>
</reference>
<evidence type="ECO:0000313" key="2">
    <source>
        <dbReference type="Proteomes" id="UP001154265"/>
    </source>
</evidence>
<protein>
    <recommendedName>
        <fullName evidence="3">Addiction module component</fullName>
    </recommendedName>
</protein>
<proteinExistence type="predicted"/>
<reference evidence="1" key="2">
    <citation type="submission" date="2022-01" db="EMBL/GenBank/DDBJ databases">
        <authorList>
            <person name="Zivanovic Y."/>
            <person name="Moreira D."/>
            <person name="Lopez-Garcia P."/>
        </authorList>
    </citation>
    <scope>NUCLEOTIDE SEQUENCE</scope>
    <source>
        <strain evidence="1">G9</strain>
    </source>
</reference>
<accession>A0ABT6EZZ8</accession>
<dbReference type="RefSeq" id="WP_277867026.1">
    <property type="nucleotide sequence ID" value="NZ_JAKKUT010000002.1"/>
</dbReference>